<gene>
    <name evidence="1" type="ORF">LWI28_006375</name>
</gene>
<proteinExistence type="predicted"/>
<reference evidence="1" key="2">
    <citation type="submission" date="2023-02" db="EMBL/GenBank/DDBJ databases">
        <authorList>
            <person name="Swenson N.G."/>
            <person name="Wegrzyn J.L."/>
            <person name="Mcevoy S.L."/>
        </authorList>
    </citation>
    <scope>NUCLEOTIDE SEQUENCE</scope>
    <source>
        <strain evidence="1">91603</strain>
        <tissue evidence="1">Leaf</tissue>
    </source>
</reference>
<reference evidence="1" key="1">
    <citation type="journal article" date="2022" name="Plant J.">
        <title>Strategies of tolerance reflected in two North American maple genomes.</title>
        <authorList>
            <person name="McEvoy S.L."/>
            <person name="Sezen U.U."/>
            <person name="Trouern-Trend A."/>
            <person name="McMahon S.M."/>
            <person name="Schaberg P.G."/>
            <person name="Yang J."/>
            <person name="Wegrzyn J.L."/>
            <person name="Swenson N.G."/>
        </authorList>
    </citation>
    <scope>NUCLEOTIDE SEQUENCE</scope>
    <source>
        <strain evidence="1">91603</strain>
    </source>
</reference>
<accession>A0AAD5JGX6</accession>
<dbReference type="AlphaFoldDB" id="A0AAD5JGX6"/>
<name>A0AAD5JGX6_ACENE</name>
<keyword evidence="2" id="KW-1185">Reference proteome</keyword>
<protein>
    <submittedName>
        <fullName evidence="1">Uncharacterized protein</fullName>
    </submittedName>
</protein>
<dbReference type="EMBL" id="JAJSOW010000001">
    <property type="protein sequence ID" value="KAI9200346.1"/>
    <property type="molecule type" value="Genomic_DNA"/>
</dbReference>
<evidence type="ECO:0000313" key="2">
    <source>
        <dbReference type="Proteomes" id="UP001064489"/>
    </source>
</evidence>
<organism evidence="1 2">
    <name type="scientific">Acer negundo</name>
    <name type="common">Box elder</name>
    <dbReference type="NCBI Taxonomy" id="4023"/>
    <lineage>
        <taxon>Eukaryota</taxon>
        <taxon>Viridiplantae</taxon>
        <taxon>Streptophyta</taxon>
        <taxon>Embryophyta</taxon>
        <taxon>Tracheophyta</taxon>
        <taxon>Spermatophyta</taxon>
        <taxon>Magnoliopsida</taxon>
        <taxon>eudicotyledons</taxon>
        <taxon>Gunneridae</taxon>
        <taxon>Pentapetalae</taxon>
        <taxon>rosids</taxon>
        <taxon>malvids</taxon>
        <taxon>Sapindales</taxon>
        <taxon>Sapindaceae</taxon>
        <taxon>Hippocastanoideae</taxon>
        <taxon>Acereae</taxon>
        <taxon>Acer</taxon>
    </lineage>
</organism>
<dbReference type="Proteomes" id="UP001064489">
    <property type="component" value="Chromosome 9"/>
</dbReference>
<evidence type="ECO:0000313" key="1">
    <source>
        <dbReference type="EMBL" id="KAI9200346.1"/>
    </source>
</evidence>
<comment type="caution">
    <text evidence="1">The sequence shown here is derived from an EMBL/GenBank/DDBJ whole genome shotgun (WGS) entry which is preliminary data.</text>
</comment>
<sequence>MVDVAVVIRASPSAVAQCGNGTMVGGVGTAVADGLAFGAGSAVAHKAVDAVLGPRVIHHETVTSSSPAVAPEPASAQNAINLGGANACGGQFKTLQDV</sequence>